<name>A0A0F9N2I8_9ZZZZ</name>
<proteinExistence type="predicted"/>
<organism evidence="1">
    <name type="scientific">marine sediment metagenome</name>
    <dbReference type="NCBI Taxonomy" id="412755"/>
    <lineage>
        <taxon>unclassified sequences</taxon>
        <taxon>metagenomes</taxon>
        <taxon>ecological metagenomes</taxon>
    </lineage>
</organism>
<comment type="caution">
    <text evidence="1">The sequence shown here is derived from an EMBL/GenBank/DDBJ whole genome shotgun (WGS) entry which is preliminary data.</text>
</comment>
<feature type="non-terminal residue" evidence="1">
    <location>
        <position position="1"/>
    </location>
</feature>
<reference evidence="1" key="1">
    <citation type="journal article" date="2015" name="Nature">
        <title>Complex archaea that bridge the gap between prokaryotes and eukaryotes.</title>
        <authorList>
            <person name="Spang A."/>
            <person name="Saw J.H."/>
            <person name="Jorgensen S.L."/>
            <person name="Zaremba-Niedzwiedzka K."/>
            <person name="Martijn J."/>
            <person name="Lind A.E."/>
            <person name="van Eijk R."/>
            <person name="Schleper C."/>
            <person name="Guy L."/>
            <person name="Ettema T.J."/>
        </authorList>
    </citation>
    <scope>NUCLEOTIDE SEQUENCE</scope>
</reference>
<protein>
    <submittedName>
        <fullName evidence="1">Uncharacterized protein</fullName>
    </submittedName>
</protein>
<accession>A0A0F9N2I8</accession>
<evidence type="ECO:0000313" key="1">
    <source>
        <dbReference type="EMBL" id="KKM75747.1"/>
    </source>
</evidence>
<dbReference type="AlphaFoldDB" id="A0A0F9N2I8"/>
<dbReference type="EMBL" id="LAZR01008921">
    <property type="protein sequence ID" value="KKM75747.1"/>
    <property type="molecule type" value="Genomic_DNA"/>
</dbReference>
<gene>
    <name evidence="1" type="ORF">LCGC14_1387140</name>
</gene>
<sequence>CLLGEIQALTGKANKIYAVIRASLLEEEAKVLLAKKDKRLVQL</sequence>